<gene>
    <name evidence="1" type="ORF">EC9_03130</name>
</gene>
<dbReference type="AlphaFoldDB" id="A0A517LU50"/>
<protein>
    <recommendedName>
        <fullName evidence="3">Antitoxin</fullName>
    </recommendedName>
</protein>
<dbReference type="OrthoDB" id="288655at2"/>
<reference evidence="1 2" key="1">
    <citation type="submission" date="2019-02" db="EMBL/GenBank/DDBJ databases">
        <title>Deep-cultivation of Planctomycetes and their phenomic and genomic characterization uncovers novel biology.</title>
        <authorList>
            <person name="Wiegand S."/>
            <person name="Jogler M."/>
            <person name="Boedeker C."/>
            <person name="Pinto D."/>
            <person name="Vollmers J."/>
            <person name="Rivas-Marin E."/>
            <person name="Kohn T."/>
            <person name="Peeters S.H."/>
            <person name="Heuer A."/>
            <person name="Rast P."/>
            <person name="Oberbeckmann S."/>
            <person name="Bunk B."/>
            <person name="Jeske O."/>
            <person name="Meyerdierks A."/>
            <person name="Storesund J.E."/>
            <person name="Kallscheuer N."/>
            <person name="Luecker S."/>
            <person name="Lage O.M."/>
            <person name="Pohl T."/>
            <person name="Merkel B.J."/>
            <person name="Hornburger P."/>
            <person name="Mueller R.-W."/>
            <person name="Bruemmer F."/>
            <person name="Labrenz M."/>
            <person name="Spormann A.M."/>
            <person name="Op den Camp H."/>
            <person name="Overmann J."/>
            <person name="Amann R."/>
            <person name="Jetten M.S.M."/>
            <person name="Mascher T."/>
            <person name="Medema M.H."/>
            <person name="Devos D.P."/>
            <person name="Kaster A.-K."/>
            <person name="Ovreas L."/>
            <person name="Rohde M."/>
            <person name="Galperin M.Y."/>
            <person name="Jogler C."/>
        </authorList>
    </citation>
    <scope>NUCLEOTIDE SEQUENCE [LARGE SCALE GENOMIC DNA]</scope>
    <source>
        <strain evidence="1 2">EC9</strain>
    </source>
</reference>
<proteinExistence type="predicted"/>
<sequence length="84" mass="8599">MPDEISIQEAQGNLKGLIAGLAPGAELVITDRERPVAKLVAEVAGSSVKTAKRQGGQLKGQIAIAADFDKLPGDIAEAFGAGEE</sequence>
<keyword evidence="2" id="KW-1185">Reference proteome</keyword>
<name>A0A517LU50_9BACT</name>
<evidence type="ECO:0000313" key="2">
    <source>
        <dbReference type="Proteomes" id="UP000319557"/>
    </source>
</evidence>
<accession>A0A517LU50</accession>
<evidence type="ECO:0008006" key="3">
    <source>
        <dbReference type="Google" id="ProtNLM"/>
    </source>
</evidence>
<organism evidence="1 2">
    <name type="scientific">Rosistilla ulvae</name>
    <dbReference type="NCBI Taxonomy" id="1930277"/>
    <lineage>
        <taxon>Bacteria</taxon>
        <taxon>Pseudomonadati</taxon>
        <taxon>Planctomycetota</taxon>
        <taxon>Planctomycetia</taxon>
        <taxon>Pirellulales</taxon>
        <taxon>Pirellulaceae</taxon>
        <taxon>Rosistilla</taxon>
    </lineage>
</organism>
<dbReference type="Proteomes" id="UP000319557">
    <property type="component" value="Chromosome"/>
</dbReference>
<dbReference type="KEGG" id="ruv:EC9_03130"/>
<dbReference type="RefSeq" id="WP_145341760.1">
    <property type="nucleotide sequence ID" value="NZ_CP036261.1"/>
</dbReference>
<dbReference type="EMBL" id="CP036261">
    <property type="protein sequence ID" value="QDS86154.1"/>
    <property type="molecule type" value="Genomic_DNA"/>
</dbReference>
<evidence type="ECO:0000313" key="1">
    <source>
        <dbReference type="EMBL" id="QDS86154.1"/>
    </source>
</evidence>